<dbReference type="Gene3D" id="3.30.70.1060">
    <property type="entry name" value="Dimeric alpha+beta barrel"/>
    <property type="match status" value="1"/>
</dbReference>
<organism evidence="3 4">
    <name type="scientific">Ciceribacter ferrooxidans</name>
    <dbReference type="NCBI Taxonomy" id="2509717"/>
    <lineage>
        <taxon>Bacteria</taxon>
        <taxon>Pseudomonadati</taxon>
        <taxon>Pseudomonadota</taxon>
        <taxon>Alphaproteobacteria</taxon>
        <taxon>Hyphomicrobiales</taxon>
        <taxon>Rhizobiaceae</taxon>
        <taxon>Ciceribacter</taxon>
    </lineage>
</organism>
<dbReference type="OrthoDB" id="9807535at2"/>
<dbReference type="Proteomes" id="UP000291088">
    <property type="component" value="Unassembled WGS sequence"/>
</dbReference>
<protein>
    <submittedName>
        <fullName evidence="3">YciI family protein</fullName>
    </submittedName>
</protein>
<evidence type="ECO:0000259" key="2">
    <source>
        <dbReference type="Pfam" id="PF03795"/>
    </source>
</evidence>
<comment type="caution">
    <text evidence="3">The sequence shown here is derived from an EMBL/GenBank/DDBJ whole genome shotgun (WGS) entry which is preliminary data.</text>
</comment>
<proteinExistence type="inferred from homology"/>
<dbReference type="EMBL" id="SDVB01000253">
    <property type="protein sequence ID" value="RYC09798.1"/>
    <property type="molecule type" value="Genomic_DNA"/>
</dbReference>
<comment type="similarity">
    <text evidence="1">Belongs to the YciI family.</text>
</comment>
<dbReference type="InterPro" id="IPR011008">
    <property type="entry name" value="Dimeric_a/b-barrel"/>
</dbReference>
<reference evidence="3 4" key="1">
    <citation type="submission" date="2019-01" db="EMBL/GenBank/DDBJ databases">
        <authorList>
            <person name="Deng T."/>
        </authorList>
    </citation>
    <scope>NUCLEOTIDE SEQUENCE [LARGE SCALE GENOMIC DNA]</scope>
    <source>
        <strain evidence="3 4">F8825</strain>
    </source>
</reference>
<dbReference type="RefSeq" id="WP_129333203.1">
    <property type="nucleotide sequence ID" value="NZ_SDVB01000253.1"/>
</dbReference>
<accession>A0A4Q2SZJ9</accession>
<dbReference type="AlphaFoldDB" id="A0A4Q2SZJ9"/>
<feature type="domain" description="YCII-related" evidence="2">
    <location>
        <begin position="1"/>
        <end position="114"/>
    </location>
</feature>
<dbReference type="PANTHER" id="PTHR35174:SF3">
    <property type="entry name" value="BLL7171 PROTEIN"/>
    <property type="match status" value="1"/>
</dbReference>
<dbReference type="Pfam" id="PF03795">
    <property type="entry name" value="YCII"/>
    <property type="match status" value="1"/>
</dbReference>
<evidence type="ECO:0000256" key="1">
    <source>
        <dbReference type="ARBA" id="ARBA00007689"/>
    </source>
</evidence>
<dbReference type="SUPFAM" id="SSF54909">
    <property type="entry name" value="Dimeric alpha+beta barrel"/>
    <property type="match status" value="1"/>
</dbReference>
<evidence type="ECO:0000313" key="3">
    <source>
        <dbReference type="EMBL" id="RYC09798.1"/>
    </source>
</evidence>
<keyword evidence="4" id="KW-1185">Reference proteome</keyword>
<sequence length="121" mass="12900">MQYMLLIYESEEIFGGPEKTGSLMAEVGPKHFAFIGEMGAARLGGGGLKGTAFATTVRSENGKQTIHDGPFAETKEQLGGYYLIDVPDLDAAIALARRVPLGRDGAIEIRPLIPLPPGVTR</sequence>
<evidence type="ECO:0000313" key="4">
    <source>
        <dbReference type="Proteomes" id="UP000291088"/>
    </source>
</evidence>
<dbReference type="PANTHER" id="PTHR35174">
    <property type="entry name" value="BLL7171 PROTEIN-RELATED"/>
    <property type="match status" value="1"/>
</dbReference>
<name>A0A4Q2SZJ9_9HYPH</name>
<dbReference type="InterPro" id="IPR005545">
    <property type="entry name" value="YCII"/>
</dbReference>
<gene>
    <name evidence="3" type="ORF">EUU22_17050</name>
</gene>